<protein>
    <recommendedName>
        <fullName evidence="18">Arabinosyltransferase</fullName>
    </recommendedName>
</protein>
<evidence type="ECO:0000256" key="2">
    <source>
        <dbReference type="ARBA" id="ARBA00004651"/>
    </source>
</evidence>
<evidence type="ECO:0008006" key="18">
    <source>
        <dbReference type="Google" id="ProtNLM"/>
    </source>
</evidence>
<dbReference type="GO" id="GO:0071766">
    <property type="term" value="P:Actinobacterium-type cell wall biogenesis"/>
    <property type="evidence" value="ECO:0007669"/>
    <property type="project" value="InterPro"/>
</dbReference>
<feature type="transmembrane region" description="Helical" evidence="12">
    <location>
        <begin position="485"/>
        <end position="502"/>
    </location>
</feature>
<reference evidence="16 17" key="1">
    <citation type="submission" date="2020-05" db="EMBL/GenBank/DDBJ databases">
        <title>Draft genome sequence of Mycobacterium hippocampi DL, isolated from European seabass, Dicentrarchus labrax, reared in fish farms.</title>
        <authorList>
            <person name="Stathopoulou P."/>
            <person name="Asimakis E."/>
            <person name="Tzokas K."/>
            <person name="Batargias C."/>
            <person name="Tsiamis G."/>
        </authorList>
    </citation>
    <scope>NUCLEOTIDE SEQUENCE [LARGE SCALE GENOMIC DNA]</scope>
    <source>
        <strain evidence="16 17">DL</strain>
    </source>
</reference>
<evidence type="ECO:0000313" key="17">
    <source>
        <dbReference type="Proteomes" id="UP000570517"/>
    </source>
</evidence>
<proteinExistence type="inferred from homology"/>
<keyword evidence="7 12" id="KW-0812">Transmembrane</keyword>
<evidence type="ECO:0000259" key="14">
    <source>
        <dbReference type="Pfam" id="PF14896"/>
    </source>
</evidence>
<gene>
    <name evidence="16" type="ORF">HLY00_5211</name>
</gene>
<sequence length="986" mass="103050">MRALNSTQQTWLALLVGLTGIVTALVLPFAPVVAETTTLTWPAPGQPAVSGTALVHPYRPSALTVSIPCSALRAATAQSAPVTVLATGADGDGMTVTGSAGVATLRADGVEQRLVVPPAPTDCRITVDSGPDGMAVVGADGQTTDLADQPVPEVFGFRTDLVPPDSDGLSVTADITGPFATTPTVLKAVLIVVQLSAVVAAFVLLSRGRAPPGRRGRPRVRWKRLWWIDVAVVATFCGWAIIGPLAVDDGWATTIARTVADTGDPGNYYRWWNAAEVPFALTQQLLAPLTEISIAPLWLRVPSTLLAVGTWFVLSRGVLGAALPATAAVRMLAAVCLLVTWLPFNLGTRPESFVAFGVTVALALAWRVRGPAGLGCLALVAALTIPISPTGALVLAPIIVFAPRLIAVARTAARTRLHLLAIVLLLSCIAASAFTVIFADQTWDALVTATTWHNFFGPSLPWYQEPTRYGYLLQPDQQGSFAKRMPVLFTIALLPIVGALVWRRRDRLGVTAARLGAAVVLALLLLAMGPSKWSYHFGSAAGLFASFVTVAVVLVVRRAGTPDRFTAALGAAGSLLLAAAAALVFAGPNAWWLPAVYDVPWPSDPVRPAGAPLNNPLLWVGLLAAGTVTAMALRRVRRAQIATLGPAVTTVVAFATALVLLIGSFVAAPLRRSAGSLAMTNLNRIASTQVCGLADDVEVLPDGEVLAAAGPGGRSSGFAALAGFYPGAPPPDPPGSGTSAHMWGSWTPDNPATAEITTEWFVLPPLAPDAGVALSISGRTSGANTLRLEFGRADGADVAVLGSSAPVDRPASDEDPEHPLWRSVGVDSADVPAGADRVRIHAVDGRTDEAGWLAFTGPRLRTSIPLNSFLADNGPVLISWPMSFLFPCVQNIAEVSGGLAQTPRTVIESPRPWFTEDRRSDLGGTFAGLAEFGELNEIPSRLVGHPDIDWGSVLVSGDTAARDSYSRTTTREVVPGAGGIRGQRPR</sequence>
<feature type="transmembrane region" description="Helical" evidence="12">
    <location>
        <begin position="613"/>
        <end position="633"/>
    </location>
</feature>
<accession>A0A850PSF2</accession>
<dbReference type="Pfam" id="PF14896">
    <property type="entry name" value="Arabino_trans_C"/>
    <property type="match status" value="1"/>
</dbReference>
<dbReference type="Gene3D" id="2.60.120.610">
    <property type="entry name" value="arabinofuranosyltransferase like domain"/>
    <property type="match status" value="1"/>
</dbReference>
<dbReference type="InterPro" id="IPR007680">
    <property type="entry name" value="Arabino_trans_central"/>
</dbReference>
<dbReference type="RefSeq" id="WP_178361444.1">
    <property type="nucleotide sequence ID" value="NZ_JABFYL010000048.1"/>
</dbReference>
<feature type="transmembrane region" description="Helical" evidence="12">
    <location>
        <begin position="372"/>
        <end position="405"/>
    </location>
</feature>
<comment type="caution">
    <text evidence="16">The sequence shown here is derived from an EMBL/GenBank/DDBJ whole genome shotgun (WGS) entry which is preliminary data.</text>
</comment>
<dbReference type="InterPro" id="IPR040920">
    <property type="entry name" value="Arabino_trans_N"/>
</dbReference>
<comment type="similarity">
    <text evidence="3">Belongs to the emb family.</text>
</comment>
<feature type="domain" description="Arabinofuranosyltransferase central" evidence="13">
    <location>
        <begin position="182"/>
        <end position="630"/>
    </location>
</feature>
<dbReference type="EMBL" id="JABFYL010000048">
    <property type="protein sequence ID" value="NVN53239.1"/>
    <property type="molecule type" value="Genomic_DNA"/>
</dbReference>
<evidence type="ECO:0000256" key="3">
    <source>
        <dbReference type="ARBA" id="ARBA00008195"/>
    </source>
</evidence>
<feature type="transmembrane region" description="Helical" evidence="12">
    <location>
        <begin position="509"/>
        <end position="529"/>
    </location>
</feature>
<evidence type="ECO:0000256" key="9">
    <source>
        <dbReference type="ARBA" id="ARBA00023136"/>
    </source>
</evidence>
<keyword evidence="4" id="KW-1003">Cell membrane</keyword>
<organism evidence="16 17">
    <name type="scientific">Mycolicibacterium hippocampi</name>
    <dbReference type="NCBI Taxonomy" id="659824"/>
    <lineage>
        <taxon>Bacteria</taxon>
        <taxon>Bacillati</taxon>
        <taxon>Actinomycetota</taxon>
        <taxon>Actinomycetes</taxon>
        <taxon>Mycobacteriales</taxon>
        <taxon>Mycobacteriaceae</taxon>
        <taxon>Mycolicibacterium</taxon>
    </lineage>
</organism>
<evidence type="ECO:0000256" key="10">
    <source>
        <dbReference type="ARBA" id="ARBA00023316"/>
    </source>
</evidence>
<dbReference type="AlphaFoldDB" id="A0A850PSF2"/>
<feature type="transmembrane region" description="Helical" evidence="12">
    <location>
        <begin position="321"/>
        <end position="344"/>
    </location>
</feature>
<evidence type="ECO:0000259" key="15">
    <source>
        <dbReference type="Pfam" id="PF17689"/>
    </source>
</evidence>
<feature type="transmembrane region" description="Helical" evidence="12">
    <location>
        <begin position="568"/>
        <end position="593"/>
    </location>
</feature>
<name>A0A850PSF2_9MYCO</name>
<keyword evidence="5" id="KW-0328">Glycosyltransferase</keyword>
<dbReference type="Gene3D" id="2.60.120.940">
    <property type="entry name" value="EmbC, C-terminal domain, subdomain 2"/>
    <property type="match status" value="1"/>
</dbReference>
<evidence type="ECO:0000256" key="7">
    <source>
        <dbReference type="ARBA" id="ARBA00022692"/>
    </source>
</evidence>
<evidence type="ECO:0000256" key="11">
    <source>
        <dbReference type="SAM" id="MobiDB-lite"/>
    </source>
</evidence>
<keyword evidence="6" id="KW-0808">Transferase</keyword>
<feature type="transmembrane region" description="Helical" evidence="12">
    <location>
        <begin position="185"/>
        <end position="205"/>
    </location>
</feature>
<evidence type="ECO:0000256" key="4">
    <source>
        <dbReference type="ARBA" id="ARBA00022475"/>
    </source>
</evidence>
<keyword evidence="17" id="KW-1185">Reference proteome</keyword>
<dbReference type="Pfam" id="PF17689">
    <property type="entry name" value="Arabino_trans_N"/>
    <property type="match status" value="1"/>
</dbReference>
<dbReference type="Proteomes" id="UP000570517">
    <property type="component" value="Unassembled WGS sequence"/>
</dbReference>
<dbReference type="InterPro" id="IPR042486">
    <property type="entry name" value="Arabino_trans_C_2"/>
</dbReference>
<dbReference type="GO" id="GO:0071555">
    <property type="term" value="P:cell wall organization"/>
    <property type="evidence" value="ECO:0007669"/>
    <property type="project" value="UniProtKB-KW"/>
</dbReference>
<evidence type="ECO:0000256" key="1">
    <source>
        <dbReference type="ARBA" id="ARBA00003001"/>
    </source>
</evidence>
<evidence type="ECO:0000256" key="5">
    <source>
        <dbReference type="ARBA" id="ARBA00022676"/>
    </source>
</evidence>
<comment type="subcellular location">
    <subcellularLocation>
        <location evidence="2">Cell membrane</location>
        <topology evidence="2">Multi-pass membrane protein</topology>
    </subcellularLocation>
</comment>
<feature type="transmembrane region" description="Helical" evidence="12">
    <location>
        <begin position="535"/>
        <end position="556"/>
    </location>
</feature>
<feature type="compositionally biased region" description="Gly residues" evidence="11">
    <location>
        <begin position="976"/>
        <end position="986"/>
    </location>
</feature>
<keyword evidence="9 12" id="KW-0472">Membrane</keyword>
<evidence type="ECO:0000313" key="16">
    <source>
        <dbReference type="EMBL" id="NVN53239.1"/>
    </source>
</evidence>
<dbReference type="Gene3D" id="3.40.190.160">
    <property type="match status" value="1"/>
</dbReference>
<feature type="domain" description="Arabinosyltransferas concanavalin like" evidence="15">
    <location>
        <begin position="35"/>
        <end position="175"/>
    </location>
</feature>
<feature type="transmembrane region" description="Helical" evidence="12">
    <location>
        <begin position="645"/>
        <end position="670"/>
    </location>
</feature>
<dbReference type="GO" id="GO:0005886">
    <property type="term" value="C:plasma membrane"/>
    <property type="evidence" value="ECO:0007669"/>
    <property type="project" value="UniProtKB-SubCell"/>
</dbReference>
<evidence type="ECO:0000256" key="8">
    <source>
        <dbReference type="ARBA" id="ARBA00022989"/>
    </source>
</evidence>
<feature type="region of interest" description="Disordered" evidence="11">
    <location>
        <begin position="965"/>
        <end position="986"/>
    </location>
</feature>
<evidence type="ECO:0000256" key="12">
    <source>
        <dbReference type="SAM" id="Phobius"/>
    </source>
</evidence>
<dbReference type="GO" id="GO:0052636">
    <property type="term" value="F:arabinosyltransferase activity"/>
    <property type="evidence" value="ECO:0007669"/>
    <property type="project" value="InterPro"/>
</dbReference>
<feature type="transmembrane region" description="Helical" evidence="12">
    <location>
        <begin position="417"/>
        <end position="439"/>
    </location>
</feature>
<evidence type="ECO:0000256" key="6">
    <source>
        <dbReference type="ARBA" id="ARBA00022679"/>
    </source>
</evidence>
<dbReference type="Pfam" id="PF04602">
    <property type="entry name" value="Arabinose_trans"/>
    <property type="match status" value="1"/>
</dbReference>
<dbReference type="InterPro" id="IPR032731">
    <property type="entry name" value="Arabino_trans_C"/>
</dbReference>
<feature type="transmembrane region" description="Helical" evidence="12">
    <location>
        <begin position="226"/>
        <end position="247"/>
    </location>
</feature>
<feature type="domain" description="Arabinosyltransferase C-terminal" evidence="14">
    <location>
        <begin position="743"/>
        <end position="953"/>
    </location>
</feature>
<dbReference type="InterPro" id="IPR027451">
    <property type="entry name" value="EmbABC_dom1"/>
</dbReference>
<keyword evidence="8 12" id="KW-1133">Transmembrane helix</keyword>
<keyword evidence="10" id="KW-0961">Cell wall biogenesis/degradation</keyword>
<comment type="function">
    <text evidence="1">Arabinosyl transferase responsible for the polymerization of arabinose into the arabinan of arabinogalactan.</text>
</comment>
<evidence type="ECO:0000259" key="13">
    <source>
        <dbReference type="Pfam" id="PF04602"/>
    </source>
</evidence>